<accession>A0AAI9Y5E0</accession>
<sequence length="487" mass="53865">MKQRVHDFIDVSGREATLISPYLLAPQTIVGVPKTSAHPSTDRFFPDDSAARTRQQQLQITEALSSAASNKGLTPAACYSTTSQTSPFMPPKAMIFGLESRDVSPREYRFKRERLVGFGGLRASTIHPDFLSTEYSSTACIASTCLFRNVIGRNKTPGRRSLPVAPSVTLEPADSATELKVSGTFAIQPLIPIPDATTLPREGKTESHKTGLGFPAFACYTCLAAFLPACLPYFERPSEAMASEGAHRASRLLLPIRHWAWVRDISGFTTLRGAHATFTGDRHLYISIFFSFFSFFSYCSYCFIQTVKTEQICNLHRSPPWRTPARPSLRPARHILKSPPACLPPDVDAPTLSVRPLTSSPVPAAAGKRTCAAIAGFDLPPLLYKVRMTSVSKQALHEISYRIGSHCTIEIDMHLREGMSSCFSLDRFPSRLIPGVTLFRASRITSVDLTRRAFRIQDEPIITDSPITSLDQWYSQIQPTIVCRSSE</sequence>
<gene>
    <name evidence="1" type="ORF">CCUS01_15671</name>
</gene>
<comment type="caution">
    <text evidence="1">The sequence shown here is derived from an EMBL/GenBank/DDBJ whole genome shotgun (WGS) entry which is preliminary data.</text>
</comment>
<proteinExistence type="predicted"/>
<dbReference type="Proteomes" id="UP001239213">
    <property type="component" value="Unassembled WGS sequence"/>
</dbReference>
<protein>
    <submittedName>
        <fullName evidence="1">Uncharacterized protein</fullName>
    </submittedName>
</protein>
<evidence type="ECO:0000313" key="1">
    <source>
        <dbReference type="EMBL" id="KAK1483609.1"/>
    </source>
</evidence>
<organism evidence="1 2">
    <name type="scientific">Colletotrichum cuscutae</name>
    <dbReference type="NCBI Taxonomy" id="1209917"/>
    <lineage>
        <taxon>Eukaryota</taxon>
        <taxon>Fungi</taxon>
        <taxon>Dikarya</taxon>
        <taxon>Ascomycota</taxon>
        <taxon>Pezizomycotina</taxon>
        <taxon>Sordariomycetes</taxon>
        <taxon>Hypocreomycetidae</taxon>
        <taxon>Glomerellales</taxon>
        <taxon>Glomerellaceae</taxon>
        <taxon>Colletotrichum</taxon>
        <taxon>Colletotrichum acutatum species complex</taxon>
    </lineage>
</organism>
<name>A0AAI9Y5E0_9PEZI</name>
<dbReference type="AlphaFoldDB" id="A0AAI9Y5E0"/>
<evidence type="ECO:0000313" key="2">
    <source>
        <dbReference type="Proteomes" id="UP001239213"/>
    </source>
</evidence>
<dbReference type="EMBL" id="MPDP01000084">
    <property type="protein sequence ID" value="KAK1483609.1"/>
    <property type="molecule type" value="Genomic_DNA"/>
</dbReference>
<reference evidence="1" key="1">
    <citation type="submission" date="2016-11" db="EMBL/GenBank/DDBJ databases">
        <title>The genome sequence of Colletotrichum cuscutae.</title>
        <authorList>
            <person name="Baroncelli R."/>
        </authorList>
    </citation>
    <scope>NUCLEOTIDE SEQUENCE</scope>
    <source>
        <strain evidence="1">IMI 304802</strain>
    </source>
</reference>
<keyword evidence="2" id="KW-1185">Reference proteome</keyword>